<evidence type="ECO:0000259" key="1">
    <source>
        <dbReference type="Pfam" id="PF00646"/>
    </source>
</evidence>
<proteinExistence type="predicted"/>
<reference evidence="3" key="1">
    <citation type="submission" date="2016-04" db="EMBL/GenBank/DDBJ databases">
        <title>Comparative genomics of biotechnologically important yeasts.</title>
        <authorList>
            <consortium name="DOE Joint Genome Institute"/>
            <person name="Riley R."/>
            <person name="Haridas S."/>
            <person name="Wolfe K.H."/>
            <person name="Lopes M.R."/>
            <person name="Hittinger C.T."/>
            <person name="Goker M."/>
            <person name="Salamov A."/>
            <person name="Wisecaver J."/>
            <person name="Long T.M."/>
            <person name="Aerts A.L."/>
            <person name="Barry K."/>
            <person name="Choi C."/>
            <person name="Clum A."/>
            <person name="Coughlan A.Y."/>
            <person name="Deshpande S."/>
            <person name="Douglass A.P."/>
            <person name="Hanson S.J."/>
            <person name="Klenk H.-P."/>
            <person name="Labutti K."/>
            <person name="Lapidus A."/>
            <person name="Lindquist E."/>
            <person name="Lipzen A."/>
            <person name="Meier-Kolthoff J.P."/>
            <person name="Ohm R.A."/>
            <person name="Otillar R.P."/>
            <person name="Pangilinan J."/>
            <person name="Peng Y."/>
            <person name="Rokas A."/>
            <person name="Rosa C.A."/>
            <person name="Scheuner C."/>
            <person name="Sibirny A.A."/>
            <person name="Slot J.C."/>
            <person name="Stielow J.B."/>
            <person name="Sun H."/>
            <person name="Kurtzman C.P."/>
            <person name="Blackwell M."/>
            <person name="Grigoriev I.V."/>
            <person name="Jeffries T.W."/>
        </authorList>
    </citation>
    <scope>NUCLEOTIDE SEQUENCE [LARGE SCALE GENOMIC DNA]</scope>
    <source>
        <strain evidence="3">NRRL YB-2248</strain>
    </source>
</reference>
<dbReference type="InterPro" id="IPR036047">
    <property type="entry name" value="F-box-like_dom_sf"/>
</dbReference>
<feature type="domain" description="F-box" evidence="1">
    <location>
        <begin position="16"/>
        <end position="55"/>
    </location>
</feature>
<name>A0A1E4T8Q4_9ASCO</name>
<evidence type="ECO:0000313" key="2">
    <source>
        <dbReference type="EMBL" id="ODV88038.1"/>
    </source>
</evidence>
<evidence type="ECO:0000313" key="3">
    <source>
        <dbReference type="Proteomes" id="UP000094801"/>
    </source>
</evidence>
<organism evidence="2 3">
    <name type="scientific">[Candida] arabinofermentans NRRL YB-2248</name>
    <dbReference type="NCBI Taxonomy" id="983967"/>
    <lineage>
        <taxon>Eukaryota</taxon>
        <taxon>Fungi</taxon>
        <taxon>Dikarya</taxon>
        <taxon>Ascomycota</taxon>
        <taxon>Saccharomycotina</taxon>
        <taxon>Pichiomycetes</taxon>
        <taxon>Pichiales</taxon>
        <taxon>Pichiaceae</taxon>
        <taxon>Ogataea</taxon>
        <taxon>Ogataea/Candida clade</taxon>
    </lineage>
</organism>
<dbReference type="Pfam" id="PF00646">
    <property type="entry name" value="F-box"/>
    <property type="match status" value="1"/>
</dbReference>
<dbReference type="SUPFAM" id="SSF81383">
    <property type="entry name" value="F-box domain"/>
    <property type="match status" value="1"/>
</dbReference>
<protein>
    <recommendedName>
        <fullName evidence="1">F-box domain-containing protein</fullName>
    </recommendedName>
</protein>
<accession>A0A1E4T8Q4</accession>
<keyword evidence="3" id="KW-1185">Reference proteome</keyword>
<dbReference type="OrthoDB" id="3990181at2759"/>
<dbReference type="EMBL" id="KV453847">
    <property type="protein sequence ID" value="ODV88038.1"/>
    <property type="molecule type" value="Genomic_DNA"/>
</dbReference>
<dbReference type="Proteomes" id="UP000094801">
    <property type="component" value="Unassembled WGS sequence"/>
</dbReference>
<sequence>MDNSSVSVNDLTKLTILHFPKELLDKVFCLLDTQSSLSFLLTCKLFNQTCQSTLLRIKPLNIYYGGKSFMPDNKNLLQITYSALRHLETHRQTYKEVKVIKLSRISGSSYYTRKKQAGQSYGSLTTPTSTPFPRVDNLMIEKFIISSLPKFERLRFLVMDVKEIDMLLLVLQNLPKNLKGISLLVKSIKSNTSESLRTIDINITSLQYFGLISIAKHSFVSSPIKTRDVINTQLTGFDLEDRIFRDFREKVDNSNLSTNNLSVLGRIGAEILINSSSKLQTINITGVDSYEVFCNKAALRKYPNLKVIKLCNVSIPKLNWWLPELESLNTELKPATKRAPLERLPTMALVFSNLFVGPPAAREREGQEQVSRIECRARFFGDHQNLWFGIRGSAMEFWQKFYYE</sequence>
<dbReference type="InterPro" id="IPR001810">
    <property type="entry name" value="F-box_dom"/>
</dbReference>
<dbReference type="AlphaFoldDB" id="A0A1E4T8Q4"/>
<gene>
    <name evidence="2" type="ORF">CANARDRAFT_26198</name>
</gene>